<keyword evidence="1" id="KW-0472">Membrane</keyword>
<dbReference type="Proteomes" id="UP000199226">
    <property type="component" value="Unassembled WGS sequence"/>
</dbReference>
<feature type="transmembrane region" description="Helical" evidence="1">
    <location>
        <begin position="294"/>
        <end position="313"/>
    </location>
</feature>
<reference evidence="3" key="1">
    <citation type="submission" date="2016-10" db="EMBL/GenBank/DDBJ databases">
        <authorList>
            <person name="Varghese N."/>
            <person name="Submissions S."/>
        </authorList>
    </citation>
    <scope>NUCLEOTIDE SEQUENCE [LARGE SCALE GENOMIC DNA]</scope>
    <source>
        <strain evidence="3">DSM 24536</strain>
    </source>
</reference>
<keyword evidence="1" id="KW-1133">Transmembrane helix</keyword>
<dbReference type="STRING" id="990371.SAMN05421813_10220"/>
<dbReference type="OrthoDB" id="974603at2"/>
<keyword evidence="1" id="KW-0812">Transmembrane</keyword>
<name>A0A1G9MMN7_9SPHI</name>
<dbReference type="RefSeq" id="WP_090698470.1">
    <property type="nucleotide sequence ID" value="NZ_FNHH01000002.1"/>
</dbReference>
<evidence type="ECO:0000313" key="2">
    <source>
        <dbReference type="EMBL" id="SDL74915.1"/>
    </source>
</evidence>
<accession>A0A1G9MMN7</accession>
<gene>
    <name evidence="2" type="ORF">SAMN05421813_10220</name>
</gene>
<feature type="transmembrane region" description="Helical" evidence="1">
    <location>
        <begin position="334"/>
        <end position="356"/>
    </location>
</feature>
<evidence type="ECO:0008006" key="4">
    <source>
        <dbReference type="Google" id="ProtNLM"/>
    </source>
</evidence>
<sequence length="403" mass="46918">MKNILGRLIISAFHGFLLLLLTWAWLGSYMTYGDEFLLVKWSSTVKRVFLNIDEDPPANRFLFIDLAYDKAIIPREDGPGNEVITDRAQLSRFFEISGRQQNVARYIFCDVFLQGRSEWDDSLELSVAKNANLIFPIHKDENGLLLKPELNVPYGIADYQSNRGNTFLKFKLFQDSSYHTVPVEMYKKLNDKSFESGLFFNYDKGLPILNSVIIDYPIRNYELMDEQEYALISLSELLMLPEEVIINEYLKNRIVLMGDFKNDSHQTIFGPMAGTLILLNTFLTLEGGQHRLPLTWFLFLIIAYTNLSYFVFFAQKNHQNISGKQNEIVQRYPFLLSLIGYLVILSSFSIFSYLIFGVHINILIIALYLNVLGLIRNLREHSGWKEAAKNWLIYIKNEYFKFY</sequence>
<dbReference type="EMBL" id="FNHH01000002">
    <property type="protein sequence ID" value="SDL74915.1"/>
    <property type="molecule type" value="Genomic_DNA"/>
</dbReference>
<organism evidence="2 3">
    <name type="scientific">Daejeonella rubra</name>
    <dbReference type="NCBI Taxonomy" id="990371"/>
    <lineage>
        <taxon>Bacteria</taxon>
        <taxon>Pseudomonadati</taxon>
        <taxon>Bacteroidota</taxon>
        <taxon>Sphingobacteriia</taxon>
        <taxon>Sphingobacteriales</taxon>
        <taxon>Sphingobacteriaceae</taxon>
        <taxon>Daejeonella</taxon>
    </lineage>
</organism>
<keyword evidence="3" id="KW-1185">Reference proteome</keyword>
<feature type="transmembrane region" description="Helical" evidence="1">
    <location>
        <begin position="362"/>
        <end position="379"/>
    </location>
</feature>
<proteinExistence type="predicted"/>
<evidence type="ECO:0000313" key="3">
    <source>
        <dbReference type="Proteomes" id="UP000199226"/>
    </source>
</evidence>
<dbReference type="AlphaFoldDB" id="A0A1G9MMN7"/>
<protein>
    <recommendedName>
        <fullName evidence="4">CHASE2 domain-containing protein</fullName>
    </recommendedName>
</protein>
<evidence type="ECO:0000256" key="1">
    <source>
        <dbReference type="SAM" id="Phobius"/>
    </source>
</evidence>